<reference evidence="2 3" key="1">
    <citation type="submission" date="2022-01" db="EMBL/GenBank/DDBJ databases">
        <title>A chromosomal length assembly of Cordylochernes scorpioides.</title>
        <authorList>
            <person name="Zeh D."/>
            <person name="Zeh J."/>
        </authorList>
    </citation>
    <scope>NUCLEOTIDE SEQUENCE [LARGE SCALE GENOMIC DNA]</scope>
    <source>
        <strain evidence="2">IN4F17</strain>
        <tissue evidence="2">Whole Body</tissue>
    </source>
</reference>
<name>A0ABY6KEX8_9ARAC</name>
<dbReference type="Gene3D" id="3.90.550.10">
    <property type="entry name" value="Spore Coat Polysaccharide Biosynthesis Protein SpsA, Chain A"/>
    <property type="match status" value="2"/>
</dbReference>
<dbReference type="SUPFAM" id="SSF53448">
    <property type="entry name" value="Nucleotide-diphospho-sugar transferases"/>
    <property type="match status" value="1"/>
</dbReference>
<gene>
    <name evidence="2" type="ORF">LAZ67_5000440</name>
</gene>
<dbReference type="PANTHER" id="PTHR11675:SF63">
    <property type="entry name" value="POLYPEPTIDE N-ACETYLGALACTOSAMINYLTRANSFERASE"/>
    <property type="match status" value="1"/>
</dbReference>
<accession>A0ABY6KEX8</accession>
<keyword evidence="1" id="KW-1015">Disulfide bond</keyword>
<proteinExistence type="predicted"/>
<evidence type="ECO:0000313" key="3">
    <source>
        <dbReference type="Proteomes" id="UP001235939"/>
    </source>
</evidence>
<keyword evidence="3" id="KW-1185">Reference proteome</keyword>
<evidence type="ECO:0000256" key="1">
    <source>
        <dbReference type="ARBA" id="ARBA00023157"/>
    </source>
</evidence>
<evidence type="ECO:0000313" key="2">
    <source>
        <dbReference type="EMBL" id="UYV67386.1"/>
    </source>
</evidence>
<dbReference type="PANTHER" id="PTHR11675">
    <property type="entry name" value="N-ACETYLGALACTOSAMINYLTRANSFERASE"/>
    <property type="match status" value="1"/>
</dbReference>
<sequence length="211" mass="24221">MRLCHILVVVDDRSATMAGGLFAIARQYFTHLGEYDPGMHIWGGENLELSFRVVVYIQSTRGHDNHGEKLATAITVSASQVYTCRKIDFCPYKCVRAPFGYLHSLMGLDFCKNQRPLKQLFSSVKKCPMQDYILGCNEVRWSLVVQIWMCGGRLEIIPCSRVGHLFRLRRPYGSPSGEDTFTRNSLRLAHVWMDDYKVYTSLLYVFHSLIV</sequence>
<organism evidence="2 3">
    <name type="scientific">Cordylochernes scorpioides</name>
    <dbReference type="NCBI Taxonomy" id="51811"/>
    <lineage>
        <taxon>Eukaryota</taxon>
        <taxon>Metazoa</taxon>
        <taxon>Ecdysozoa</taxon>
        <taxon>Arthropoda</taxon>
        <taxon>Chelicerata</taxon>
        <taxon>Arachnida</taxon>
        <taxon>Pseudoscorpiones</taxon>
        <taxon>Cheliferoidea</taxon>
        <taxon>Chernetidae</taxon>
        <taxon>Cordylochernes</taxon>
    </lineage>
</organism>
<dbReference type="EMBL" id="CP092867">
    <property type="protein sequence ID" value="UYV67386.1"/>
    <property type="molecule type" value="Genomic_DNA"/>
</dbReference>
<dbReference type="InterPro" id="IPR029044">
    <property type="entry name" value="Nucleotide-diphossugar_trans"/>
</dbReference>
<dbReference type="Proteomes" id="UP001235939">
    <property type="component" value="Chromosome 05"/>
</dbReference>
<protein>
    <submittedName>
        <fullName evidence="2">GALNT11</fullName>
    </submittedName>
</protein>